<keyword evidence="2" id="KW-1185">Reference proteome</keyword>
<accession>T1GZZ3</accession>
<reference evidence="2" key="1">
    <citation type="submission" date="2013-02" db="EMBL/GenBank/DDBJ databases">
        <authorList>
            <person name="Hughes D."/>
        </authorList>
    </citation>
    <scope>NUCLEOTIDE SEQUENCE</scope>
    <source>
        <strain>Durham</strain>
        <strain evidence="2">NC isolate 2 -- Noor lab</strain>
    </source>
</reference>
<protein>
    <submittedName>
        <fullName evidence="1">Uncharacterized protein</fullName>
    </submittedName>
</protein>
<dbReference type="EMBL" id="CAQQ02379644">
    <property type="status" value="NOT_ANNOTATED_CDS"/>
    <property type="molecule type" value="Genomic_DNA"/>
</dbReference>
<dbReference type="EnsemblMetazoa" id="MESCA009455-RA">
    <property type="protein sequence ID" value="MESCA009455-PA"/>
    <property type="gene ID" value="MESCA009455"/>
</dbReference>
<dbReference type="AlphaFoldDB" id="T1GZZ3"/>
<evidence type="ECO:0000313" key="2">
    <source>
        <dbReference type="Proteomes" id="UP000015102"/>
    </source>
</evidence>
<dbReference type="Proteomes" id="UP000015102">
    <property type="component" value="Unassembled WGS sequence"/>
</dbReference>
<sequence>MYYKSYQILIYTDDIDIIRRAKNDIEQQFLAIDERGSKSLFIMEVKVSRIRTSGGPPGVIEVFRSLSEPEPMQRKCSATEYFWQLGGSKATRNLSCEVKAYAESVFCHRARSLDEKEILRKGATTLISIVCM</sequence>
<name>T1GZZ3_MEGSC</name>
<dbReference type="HOGENOM" id="CLU_1919438_0_0_1"/>
<evidence type="ECO:0000313" key="1">
    <source>
        <dbReference type="EnsemblMetazoa" id="MESCA009455-PA"/>
    </source>
</evidence>
<proteinExistence type="predicted"/>
<organism evidence="1 2">
    <name type="scientific">Megaselia scalaris</name>
    <name type="common">Humpbacked fly</name>
    <name type="synonym">Phora scalaris</name>
    <dbReference type="NCBI Taxonomy" id="36166"/>
    <lineage>
        <taxon>Eukaryota</taxon>
        <taxon>Metazoa</taxon>
        <taxon>Ecdysozoa</taxon>
        <taxon>Arthropoda</taxon>
        <taxon>Hexapoda</taxon>
        <taxon>Insecta</taxon>
        <taxon>Pterygota</taxon>
        <taxon>Neoptera</taxon>
        <taxon>Endopterygota</taxon>
        <taxon>Diptera</taxon>
        <taxon>Brachycera</taxon>
        <taxon>Muscomorpha</taxon>
        <taxon>Platypezoidea</taxon>
        <taxon>Phoridae</taxon>
        <taxon>Megaseliini</taxon>
        <taxon>Megaselia</taxon>
    </lineage>
</organism>
<reference evidence="1" key="2">
    <citation type="submission" date="2015-06" db="UniProtKB">
        <authorList>
            <consortium name="EnsemblMetazoa"/>
        </authorList>
    </citation>
    <scope>IDENTIFICATION</scope>
</reference>
<dbReference type="EMBL" id="CAQQ02379643">
    <property type="status" value="NOT_ANNOTATED_CDS"/>
    <property type="molecule type" value="Genomic_DNA"/>
</dbReference>